<dbReference type="AlphaFoldDB" id="A0A811LL45"/>
<evidence type="ECO:0000313" key="3">
    <source>
        <dbReference type="Proteomes" id="UP000614601"/>
    </source>
</evidence>
<gene>
    <name evidence="2" type="ORF">BOKJ2_LOCUS14089</name>
</gene>
<name>A0A811LL45_9BILA</name>
<dbReference type="Proteomes" id="UP000783686">
    <property type="component" value="Unassembled WGS sequence"/>
</dbReference>
<evidence type="ECO:0008006" key="4">
    <source>
        <dbReference type="Google" id="ProtNLM"/>
    </source>
</evidence>
<organism evidence="2 3">
    <name type="scientific">Bursaphelenchus okinawaensis</name>
    <dbReference type="NCBI Taxonomy" id="465554"/>
    <lineage>
        <taxon>Eukaryota</taxon>
        <taxon>Metazoa</taxon>
        <taxon>Ecdysozoa</taxon>
        <taxon>Nematoda</taxon>
        <taxon>Chromadorea</taxon>
        <taxon>Rhabditida</taxon>
        <taxon>Tylenchina</taxon>
        <taxon>Tylenchomorpha</taxon>
        <taxon>Aphelenchoidea</taxon>
        <taxon>Aphelenchoididae</taxon>
        <taxon>Bursaphelenchus</taxon>
    </lineage>
</organism>
<dbReference type="EMBL" id="CAJFCW020000006">
    <property type="protein sequence ID" value="CAG9127708.1"/>
    <property type="molecule type" value="Genomic_DNA"/>
</dbReference>
<accession>A0A811LL45</accession>
<comment type="caution">
    <text evidence="2">The sequence shown here is derived from an EMBL/GenBank/DDBJ whole genome shotgun (WGS) entry which is preliminary data.</text>
</comment>
<keyword evidence="1" id="KW-0732">Signal</keyword>
<sequence length="304" mass="35476">MLRFLAVFLTISYVPAELQQFFKYRPRKQGFESNNVLSVQGLTGPPDNVTFKFQLNAYNSYGCTINRFLTFENHYNPDDANDCYLEVRNDGNLPDFKAYRFEEYLHPNSEFDFKVKFVGETSIQVVLNNKESKVLELNYEYANNYGIQAALERLDALGVIEDVTLPYYSEGVWGFGETLQIVATVGDNRWNIYLMDDDQNIVACFIFMPTLKRIAMSHMEEEIFVNLERCALTQPKPNTTWDIRISLLEQGIAASINGEQCWKMFHHRVTDMQHKYRELYIPLQEKLFLSKLRVISSDERGHVF</sequence>
<proteinExistence type="predicted"/>
<keyword evidence="3" id="KW-1185">Reference proteome</keyword>
<dbReference type="Proteomes" id="UP000614601">
    <property type="component" value="Unassembled WGS sequence"/>
</dbReference>
<evidence type="ECO:0000256" key="1">
    <source>
        <dbReference type="SAM" id="SignalP"/>
    </source>
</evidence>
<feature type="signal peptide" evidence="1">
    <location>
        <begin position="1"/>
        <end position="16"/>
    </location>
</feature>
<protein>
    <recommendedName>
        <fullName evidence="4">Galectin</fullName>
    </recommendedName>
</protein>
<evidence type="ECO:0000313" key="2">
    <source>
        <dbReference type="EMBL" id="CAD5230345.1"/>
    </source>
</evidence>
<reference evidence="2" key="1">
    <citation type="submission" date="2020-09" db="EMBL/GenBank/DDBJ databases">
        <authorList>
            <person name="Kikuchi T."/>
        </authorList>
    </citation>
    <scope>NUCLEOTIDE SEQUENCE</scope>
    <source>
        <strain evidence="2">SH1</strain>
    </source>
</reference>
<feature type="chain" id="PRO_5035595583" description="Galectin" evidence="1">
    <location>
        <begin position="17"/>
        <end position="304"/>
    </location>
</feature>
<dbReference type="EMBL" id="CAJFDH010000006">
    <property type="protein sequence ID" value="CAD5230345.1"/>
    <property type="molecule type" value="Genomic_DNA"/>
</dbReference>